<dbReference type="Gene3D" id="3.40.50.300">
    <property type="entry name" value="P-loop containing nucleotide triphosphate hydrolases"/>
    <property type="match status" value="1"/>
</dbReference>
<organism evidence="6 7">
    <name type="scientific">Collybiopsis luxurians FD-317 M1</name>
    <dbReference type="NCBI Taxonomy" id="944289"/>
    <lineage>
        <taxon>Eukaryota</taxon>
        <taxon>Fungi</taxon>
        <taxon>Dikarya</taxon>
        <taxon>Basidiomycota</taxon>
        <taxon>Agaricomycotina</taxon>
        <taxon>Agaricomycetes</taxon>
        <taxon>Agaricomycetidae</taxon>
        <taxon>Agaricales</taxon>
        <taxon>Marasmiineae</taxon>
        <taxon>Omphalotaceae</taxon>
        <taxon>Collybiopsis</taxon>
        <taxon>Collybiopsis luxurians</taxon>
    </lineage>
</organism>
<evidence type="ECO:0000256" key="1">
    <source>
        <dbReference type="ARBA" id="ARBA00022723"/>
    </source>
</evidence>
<evidence type="ECO:0000313" key="6">
    <source>
        <dbReference type="EMBL" id="KIK60207.1"/>
    </source>
</evidence>
<keyword evidence="7" id="KW-1185">Reference proteome</keyword>
<dbReference type="GO" id="GO:0001664">
    <property type="term" value="F:G protein-coupled receptor binding"/>
    <property type="evidence" value="ECO:0007669"/>
    <property type="project" value="TreeGrafter"/>
</dbReference>
<dbReference type="InterPro" id="IPR011025">
    <property type="entry name" value="GproteinA_insert"/>
</dbReference>
<dbReference type="OrthoDB" id="5817230at2759"/>
<dbReference type="HOGENOM" id="CLU_014184_7_0_1"/>
<evidence type="ECO:0000256" key="2">
    <source>
        <dbReference type="ARBA" id="ARBA00022741"/>
    </source>
</evidence>
<keyword evidence="4" id="KW-0807">Transducer</keyword>
<dbReference type="PANTHER" id="PTHR10218">
    <property type="entry name" value="GTP-BINDING PROTEIN ALPHA SUBUNIT"/>
    <property type="match status" value="1"/>
</dbReference>
<gene>
    <name evidence="6" type="ORF">GYMLUDRAFT_97284</name>
</gene>
<reference evidence="6 7" key="1">
    <citation type="submission" date="2014-04" db="EMBL/GenBank/DDBJ databases">
        <title>Evolutionary Origins and Diversification of the Mycorrhizal Mutualists.</title>
        <authorList>
            <consortium name="DOE Joint Genome Institute"/>
            <consortium name="Mycorrhizal Genomics Consortium"/>
            <person name="Kohler A."/>
            <person name="Kuo A."/>
            <person name="Nagy L.G."/>
            <person name="Floudas D."/>
            <person name="Copeland A."/>
            <person name="Barry K.W."/>
            <person name="Cichocki N."/>
            <person name="Veneault-Fourrey C."/>
            <person name="LaButti K."/>
            <person name="Lindquist E.A."/>
            <person name="Lipzen A."/>
            <person name="Lundell T."/>
            <person name="Morin E."/>
            <person name="Murat C."/>
            <person name="Riley R."/>
            <person name="Ohm R."/>
            <person name="Sun H."/>
            <person name="Tunlid A."/>
            <person name="Henrissat B."/>
            <person name="Grigoriev I.V."/>
            <person name="Hibbett D.S."/>
            <person name="Martin F."/>
        </authorList>
    </citation>
    <scope>NUCLEOTIDE SEQUENCE [LARGE SCALE GENOMIC DNA]</scope>
    <source>
        <strain evidence="6 7">FD-317 M1</strain>
    </source>
</reference>
<dbReference type="PROSITE" id="PS51882">
    <property type="entry name" value="G_ALPHA"/>
    <property type="match status" value="1"/>
</dbReference>
<dbReference type="SUPFAM" id="SSF52540">
    <property type="entry name" value="P-loop containing nucleoside triphosphate hydrolases"/>
    <property type="match status" value="1"/>
</dbReference>
<keyword evidence="1" id="KW-0479">Metal-binding</keyword>
<dbReference type="EMBL" id="KN834776">
    <property type="protein sequence ID" value="KIK60207.1"/>
    <property type="molecule type" value="Genomic_DNA"/>
</dbReference>
<evidence type="ECO:0000256" key="4">
    <source>
        <dbReference type="ARBA" id="ARBA00023224"/>
    </source>
</evidence>
<dbReference type="InterPro" id="IPR001019">
    <property type="entry name" value="Gprotein_alpha_su"/>
</dbReference>
<keyword evidence="3 5" id="KW-0342">GTP-binding</keyword>
<dbReference type="SUPFAM" id="SSF47895">
    <property type="entry name" value="Transducin (alpha subunit), insertion domain"/>
    <property type="match status" value="1"/>
</dbReference>
<protein>
    <recommendedName>
        <fullName evidence="8">Guanine nucleotide-binding protein subunit alpha</fullName>
    </recommendedName>
</protein>
<evidence type="ECO:0008006" key="8">
    <source>
        <dbReference type="Google" id="ProtNLM"/>
    </source>
</evidence>
<dbReference type="InterPro" id="IPR027417">
    <property type="entry name" value="P-loop_NTPase"/>
</dbReference>
<dbReference type="GO" id="GO:0005834">
    <property type="term" value="C:heterotrimeric G-protein complex"/>
    <property type="evidence" value="ECO:0007669"/>
    <property type="project" value="TreeGrafter"/>
</dbReference>
<evidence type="ECO:0000256" key="3">
    <source>
        <dbReference type="ARBA" id="ARBA00023134"/>
    </source>
</evidence>
<accession>A0A0D0CNB7</accession>
<evidence type="ECO:0000256" key="5">
    <source>
        <dbReference type="PIRSR" id="PIRSR601019-1"/>
    </source>
</evidence>
<dbReference type="AlphaFoldDB" id="A0A0D0CNB7"/>
<dbReference type="Proteomes" id="UP000053593">
    <property type="component" value="Unassembled WGS sequence"/>
</dbReference>
<proteinExistence type="predicted"/>
<name>A0A0D0CNB7_9AGAR</name>
<dbReference type="GO" id="GO:0005525">
    <property type="term" value="F:GTP binding"/>
    <property type="evidence" value="ECO:0007669"/>
    <property type="project" value="UniProtKB-KW"/>
</dbReference>
<dbReference type="GO" id="GO:0046872">
    <property type="term" value="F:metal ion binding"/>
    <property type="evidence" value="ECO:0007669"/>
    <property type="project" value="UniProtKB-KW"/>
</dbReference>
<keyword evidence="2 5" id="KW-0547">Nucleotide-binding</keyword>
<dbReference type="PANTHER" id="PTHR10218:SF302">
    <property type="entry name" value="GUANINE NUCLEOTIDE-BINDING PROTEIN ALPHA-5 SUBUNIT"/>
    <property type="match status" value="1"/>
</dbReference>
<dbReference type="Gene3D" id="1.10.400.10">
    <property type="entry name" value="GI Alpha 1, domain 2-like"/>
    <property type="match status" value="1"/>
</dbReference>
<dbReference type="GO" id="GO:0005737">
    <property type="term" value="C:cytoplasm"/>
    <property type="evidence" value="ECO:0007669"/>
    <property type="project" value="TreeGrafter"/>
</dbReference>
<sequence length="259" mass="30430">MYLTCYWGTYSIILNILHRAELNVDQRNRVHLATLLSLPPQIEDILLSQNIIHAVSCLWKDPVVKEAIRSPRELPIDRTSIYFMDSLDQFSWKVDELTYKFLLIGTQQLERRKWVQIFENVTAFMFLVNISEYDQVLHEDGSVNRTQEALNVFGHICNSQWFPKTPIILFMNEADVLMEKLPRAPLRDYFPDYTGKDNYDAAREYLLHRFISLNEGPVIKQIYPFYVSESGDDIMFLQYLLNTVQDILLDSHLRECGLV</sequence>
<dbReference type="GO" id="GO:0031683">
    <property type="term" value="F:G-protein beta/gamma-subunit complex binding"/>
    <property type="evidence" value="ECO:0007669"/>
    <property type="project" value="InterPro"/>
</dbReference>
<dbReference type="SMART" id="SM00275">
    <property type="entry name" value="G_alpha"/>
    <property type="match status" value="1"/>
</dbReference>
<dbReference type="PRINTS" id="PR00318">
    <property type="entry name" value="GPROTEINA"/>
</dbReference>
<dbReference type="GO" id="GO:0003924">
    <property type="term" value="F:GTPase activity"/>
    <property type="evidence" value="ECO:0007669"/>
    <property type="project" value="InterPro"/>
</dbReference>
<dbReference type="Pfam" id="PF00503">
    <property type="entry name" value="G-alpha"/>
    <property type="match status" value="1"/>
</dbReference>
<evidence type="ECO:0000313" key="7">
    <source>
        <dbReference type="Proteomes" id="UP000053593"/>
    </source>
</evidence>
<feature type="binding site" evidence="5">
    <location>
        <begin position="172"/>
        <end position="175"/>
    </location>
    <ligand>
        <name>GTP</name>
        <dbReference type="ChEBI" id="CHEBI:37565"/>
    </ligand>
</feature>
<dbReference type="GO" id="GO:0007188">
    <property type="term" value="P:adenylate cyclase-modulating G protein-coupled receptor signaling pathway"/>
    <property type="evidence" value="ECO:0007669"/>
    <property type="project" value="TreeGrafter"/>
</dbReference>
<dbReference type="FunFam" id="3.40.50.300:FF:000720">
    <property type="entry name" value="Guanine nucleotide-binding protein G(k) subunit alpha"/>
    <property type="match status" value="1"/>
</dbReference>